<feature type="compositionally biased region" description="Basic and acidic residues" evidence="1">
    <location>
        <begin position="83"/>
        <end position="95"/>
    </location>
</feature>
<dbReference type="AlphaFoldDB" id="A0A9P3LL98"/>
<keyword evidence="3" id="KW-1185">Reference proteome</keyword>
<evidence type="ECO:0000313" key="2">
    <source>
        <dbReference type="EMBL" id="GJE99175.1"/>
    </source>
</evidence>
<sequence>MRTFARSTYSSRLPTKSLVQTNAEIIPAAHRLPQEIFKTIIDNALPYFPTLCRANHKHVLGQRTPLRRSEASLTGRCQTPPRIRQDHHARDEHWHLRSRNPT</sequence>
<organism evidence="2 3">
    <name type="scientific">Phanerochaete sordida</name>
    <dbReference type="NCBI Taxonomy" id="48140"/>
    <lineage>
        <taxon>Eukaryota</taxon>
        <taxon>Fungi</taxon>
        <taxon>Dikarya</taxon>
        <taxon>Basidiomycota</taxon>
        <taxon>Agaricomycotina</taxon>
        <taxon>Agaricomycetes</taxon>
        <taxon>Polyporales</taxon>
        <taxon>Phanerochaetaceae</taxon>
        <taxon>Phanerochaete</taxon>
    </lineage>
</organism>
<evidence type="ECO:0000256" key="1">
    <source>
        <dbReference type="SAM" id="MobiDB-lite"/>
    </source>
</evidence>
<dbReference type="EMBL" id="BPQB01000103">
    <property type="protein sequence ID" value="GJE99175.1"/>
    <property type="molecule type" value="Genomic_DNA"/>
</dbReference>
<accession>A0A9P3LL98</accession>
<dbReference type="Proteomes" id="UP000703269">
    <property type="component" value="Unassembled WGS sequence"/>
</dbReference>
<feature type="region of interest" description="Disordered" evidence="1">
    <location>
        <begin position="70"/>
        <end position="102"/>
    </location>
</feature>
<reference evidence="2 3" key="1">
    <citation type="submission" date="2021-08" db="EMBL/GenBank/DDBJ databases">
        <title>Draft Genome Sequence of Phanerochaete sordida strain YK-624.</title>
        <authorList>
            <person name="Mori T."/>
            <person name="Dohra H."/>
            <person name="Suzuki T."/>
            <person name="Kawagishi H."/>
            <person name="Hirai H."/>
        </authorList>
    </citation>
    <scope>NUCLEOTIDE SEQUENCE [LARGE SCALE GENOMIC DNA]</scope>
    <source>
        <strain evidence="2 3">YK-624</strain>
    </source>
</reference>
<proteinExistence type="predicted"/>
<protein>
    <submittedName>
        <fullName evidence="2">Uncharacterized protein</fullName>
    </submittedName>
</protein>
<comment type="caution">
    <text evidence="2">The sequence shown here is derived from an EMBL/GenBank/DDBJ whole genome shotgun (WGS) entry which is preliminary data.</text>
</comment>
<gene>
    <name evidence="2" type="ORF">PsYK624_154230</name>
</gene>
<name>A0A9P3LL98_9APHY</name>
<evidence type="ECO:0000313" key="3">
    <source>
        <dbReference type="Proteomes" id="UP000703269"/>
    </source>
</evidence>